<dbReference type="EMBL" id="MNUV01000042">
    <property type="protein sequence ID" value="OIO07340.1"/>
    <property type="molecule type" value="Genomic_DNA"/>
</dbReference>
<dbReference type="Proteomes" id="UP000182860">
    <property type="component" value="Unassembled WGS sequence"/>
</dbReference>
<organism evidence="1 2">
    <name type="scientific">Candidatus Falkowbacteria bacterium CG1_02_41_21</name>
    <dbReference type="NCBI Taxonomy" id="1805147"/>
    <lineage>
        <taxon>Bacteria</taxon>
        <taxon>Candidatus Falkowiibacteriota</taxon>
    </lineage>
</organism>
<dbReference type="AlphaFoldDB" id="A0A1J4T5F6"/>
<accession>A0A1J4T5F6</accession>
<comment type="caution">
    <text evidence="1">The sequence shown here is derived from an EMBL/GenBank/DDBJ whole genome shotgun (WGS) entry which is preliminary data.</text>
</comment>
<evidence type="ECO:0000313" key="2">
    <source>
        <dbReference type="Proteomes" id="UP000182860"/>
    </source>
</evidence>
<protein>
    <submittedName>
        <fullName evidence="1">Uncharacterized protein</fullName>
    </submittedName>
</protein>
<reference evidence="1 2" key="1">
    <citation type="journal article" date="2016" name="Environ. Microbiol.">
        <title>Genomic resolution of a cold subsurface aquifer community provides metabolic insights for novel microbes adapted to high CO concentrations.</title>
        <authorList>
            <person name="Probst A.J."/>
            <person name="Castelle C.J."/>
            <person name="Singh A."/>
            <person name="Brown C.T."/>
            <person name="Anantharaman K."/>
            <person name="Sharon I."/>
            <person name="Hug L.A."/>
            <person name="Burstein D."/>
            <person name="Emerson J.B."/>
            <person name="Thomas B.C."/>
            <person name="Banfield J.F."/>
        </authorList>
    </citation>
    <scope>NUCLEOTIDE SEQUENCE [LARGE SCALE GENOMIC DNA]</scope>
    <source>
        <strain evidence="1">CG1_02_41_21</strain>
    </source>
</reference>
<proteinExistence type="predicted"/>
<evidence type="ECO:0000313" key="1">
    <source>
        <dbReference type="EMBL" id="OIO07340.1"/>
    </source>
</evidence>
<sequence>MKIETSDLQKFFETIESKNLSLSLSEVIALINGKIEENNEPLQSTDDIKLIVDYTKTVEQAVADCEFNFANSDINAKNFPISLEMIGTKVEISSKLYHFNRGMGSEDVIKEMDKENCRPAVLMEALALAAAHPELQKQFPIIALGSVWRDSSGSRQVPYLGVGAYDRKLYLDDFGLDWAARCRFLGVRK</sequence>
<name>A0A1J4T5F6_9BACT</name>
<gene>
    <name evidence="1" type="ORF">AUJ35_02215</name>
</gene>